<comment type="caution">
    <text evidence="1">The sequence shown here is derived from an EMBL/GenBank/DDBJ whole genome shotgun (WGS) entry which is preliminary data.</text>
</comment>
<organism evidence="1 2">
    <name type="scientific">Cinchona calisaya</name>
    <dbReference type="NCBI Taxonomy" id="153742"/>
    <lineage>
        <taxon>Eukaryota</taxon>
        <taxon>Viridiplantae</taxon>
        <taxon>Streptophyta</taxon>
        <taxon>Embryophyta</taxon>
        <taxon>Tracheophyta</taxon>
        <taxon>Spermatophyta</taxon>
        <taxon>Magnoliopsida</taxon>
        <taxon>eudicotyledons</taxon>
        <taxon>Gunneridae</taxon>
        <taxon>Pentapetalae</taxon>
        <taxon>asterids</taxon>
        <taxon>lamiids</taxon>
        <taxon>Gentianales</taxon>
        <taxon>Rubiaceae</taxon>
        <taxon>Cinchonoideae</taxon>
        <taxon>Cinchoneae</taxon>
        <taxon>Cinchona</taxon>
    </lineage>
</organism>
<accession>A0ABD2ZVC9</accession>
<dbReference type="AlphaFoldDB" id="A0ABD2ZVC9"/>
<evidence type="ECO:0000313" key="2">
    <source>
        <dbReference type="Proteomes" id="UP001630127"/>
    </source>
</evidence>
<protein>
    <submittedName>
        <fullName evidence="1">Uncharacterized protein</fullName>
    </submittedName>
</protein>
<dbReference type="EMBL" id="JBJUIK010000007">
    <property type="protein sequence ID" value="KAL3522716.1"/>
    <property type="molecule type" value="Genomic_DNA"/>
</dbReference>
<reference evidence="1 2" key="1">
    <citation type="submission" date="2024-11" db="EMBL/GenBank/DDBJ databases">
        <title>A near-complete genome assembly of Cinchona calisaya.</title>
        <authorList>
            <person name="Lian D.C."/>
            <person name="Zhao X.W."/>
            <person name="Wei L."/>
        </authorList>
    </citation>
    <scope>NUCLEOTIDE SEQUENCE [LARGE SCALE GENOMIC DNA]</scope>
    <source>
        <tissue evidence="1">Nenye</tissue>
    </source>
</reference>
<keyword evidence="2" id="KW-1185">Reference proteome</keyword>
<proteinExistence type="predicted"/>
<gene>
    <name evidence="1" type="ORF">ACH5RR_015550</name>
</gene>
<name>A0ABD2ZVC9_9GENT</name>
<evidence type="ECO:0000313" key="1">
    <source>
        <dbReference type="EMBL" id="KAL3522716.1"/>
    </source>
</evidence>
<dbReference type="Proteomes" id="UP001630127">
    <property type="component" value="Unassembled WGS sequence"/>
</dbReference>
<sequence length="149" mass="16829">MEYASSNSSSTSGNALLFDLRSSPLTLRPEAYSSQFNGWGTYKALLGRRADLVVDNHLDLVKVVAALVVGQRTYRDAHRPIYDISIAEVHQADHVDWPGSSSDIETSIYKPSEYLFHRRLYSYGEFTADRSRPVSLSFLRRLLTRGSIQ</sequence>